<dbReference type="RefSeq" id="WP_250922163.1">
    <property type="nucleotide sequence ID" value="NZ_JAMQAW010000033.1"/>
</dbReference>
<feature type="transmembrane region" description="Helical" evidence="2">
    <location>
        <begin position="335"/>
        <end position="353"/>
    </location>
</feature>
<keyword evidence="2" id="KW-1133">Transmembrane helix</keyword>
<evidence type="ECO:0000313" key="3">
    <source>
        <dbReference type="EMBL" id="MCM2391837.1"/>
    </source>
</evidence>
<feature type="region of interest" description="Disordered" evidence="1">
    <location>
        <begin position="68"/>
        <end position="116"/>
    </location>
</feature>
<protein>
    <recommendedName>
        <fullName evidence="5">Integral membrane protein</fullName>
    </recommendedName>
</protein>
<feature type="region of interest" description="Disordered" evidence="1">
    <location>
        <begin position="188"/>
        <end position="212"/>
    </location>
</feature>
<keyword evidence="4" id="KW-1185">Reference proteome</keyword>
<evidence type="ECO:0000256" key="2">
    <source>
        <dbReference type="SAM" id="Phobius"/>
    </source>
</evidence>
<feature type="compositionally biased region" description="Acidic residues" evidence="1">
    <location>
        <begin position="199"/>
        <end position="212"/>
    </location>
</feature>
<organism evidence="3 4">
    <name type="scientific">Streptomyces albipurpureus</name>
    <dbReference type="NCBI Taxonomy" id="2897419"/>
    <lineage>
        <taxon>Bacteria</taxon>
        <taxon>Bacillati</taxon>
        <taxon>Actinomycetota</taxon>
        <taxon>Actinomycetes</taxon>
        <taxon>Kitasatosporales</taxon>
        <taxon>Streptomycetaceae</taxon>
        <taxon>Streptomyces</taxon>
    </lineage>
</organism>
<gene>
    <name evidence="3" type="ORF">NBG84_26715</name>
</gene>
<name>A0ABT0UTA9_9ACTN</name>
<feature type="transmembrane region" description="Helical" evidence="2">
    <location>
        <begin position="294"/>
        <end position="315"/>
    </location>
</feature>
<accession>A0ABT0UTA9</accession>
<reference evidence="3" key="1">
    <citation type="submission" date="2022-06" db="EMBL/GenBank/DDBJ databases">
        <title>Genome public.</title>
        <authorList>
            <person name="Sun Q."/>
        </authorList>
    </citation>
    <scope>NUCLEOTIDE SEQUENCE</scope>
    <source>
        <strain evidence="3">CWNU-1</strain>
    </source>
</reference>
<evidence type="ECO:0008006" key="5">
    <source>
        <dbReference type="Google" id="ProtNLM"/>
    </source>
</evidence>
<feature type="region of interest" description="Disordered" evidence="1">
    <location>
        <begin position="128"/>
        <end position="157"/>
    </location>
</feature>
<sequence length="360" mass="37647">MGIESDQLVYDYLSRVGDLAQQRQLSSGTRMQLVSALRGEIDRERAKAIADNPASVRRILGRIGTPDEVVTAAGSGGSDTPPPFPTGAGPAPPTSGSAPPSATPSPGLPQQRVRRRVPRPRKFWAAESNGAVEASSDPPAPAGALPPHVAGLDELGGSGMGPDVDWWRVESTPFGVGERVAGFTGGVEIPEILKPPPPPEDETEDETAEDGVEAEAETAAEGRGAFRWIRFLPRLGRRRAGVVTEGGSGLGSPLLLVAAALLIAGALLSSLLALGGGWLIAWASRGLTVIQKKIAVLGMPGVAVAGGLVWLWGRSNERWGTAIPTDGMRDALVETWPWVLKGAAVGSALYLVWRARKPVE</sequence>
<dbReference type="EMBL" id="JAMQAW010000033">
    <property type="protein sequence ID" value="MCM2391837.1"/>
    <property type="molecule type" value="Genomic_DNA"/>
</dbReference>
<comment type="caution">
    <text evidence="3">The sequence shown here is derived from an EMBL/GenBank/DDBJ whole genome shotgun (WGS) entry which is preliminary data.</text>
</comment>
<evidence type="ECO:0000313" key="4">
    <source>
        <dbReference type="Proteomes" id="UP001431429"/>
    </source>
</evidence>
<proteinExistence type="predicted"/>
<feature type="compositionally biased region" description="Pro residues" evidence="1">
    <location>
        <begin position="80"/>
        <end position="93"/>
    </location>
</feature>
<keyword evidence="2" id="KW-0812">Transmembrane</keyword>
<feature type="transmembrane region" description="Helical" evidence="2">
    <location>
        <begin position="254"/>
        <end position="282"/>
    </location>
</feature>
<evidence type="ECO:0000256" key="1">
    <source>
        <dbReference type="SAM" id="MobiDB-lite"/>
    </source>
</evidence>
<dbReference type="Proteomes" id="UP001431429">
    <property type="component" value="Unassembled WGS sequence"/>
</dbReference>
<keyword evidence="2" id="KW-0472">Membrane</keyword>